<keyword evidence="11" id="KW-0832">Ubl conjugation</keyword>
<dbReference type="PROSITE" id="PS51184">
    <property type="entry name" value="JMJC"/>
    <property type="match status" value="1"/>
</dbReference>
<dbReference type="GO" id="GO:0005634">
    <property type="term" value="C:nucleus"/>
    <property type="evidence" value="ECO:0007669"/>
    <property type="project" value="UniProtKB-SubCell"/>
</dbReference>
<dbReference type="Pfam" id="PF02373">
    <property type="entry name" value="JmjC"/>
    <property type="match status" value="1"/>
</dbReference>
<evidence type="ECO:0000313" key="26">
    <source>
        <dbReference type="Proteomes" id="UP000472270"/>
    </source>
</evidence>
<dbReference type="Gene3D" id="3.30.40.10">
    <property type="entry name" value="Zinc/RING finger domain, C3HC4 (zinc finger)"/>
    <property type="match status" value="2"/>
</dbReference>
<dbReference type="EC" id="1.14.11.67" evidence="4"/>
<dbReference type="Pfam" id="PF00628">
    <property type="entry name" value="PHD"/>
    <property type="match status" value="1"/>
</dbReference>
<dbReference type="InterPro" id="IPR019786">
    <property type="entry name" value="Zinc_finger_PHD-type_CS"/>
</dbReference>
<dbReference type="SUPFAM" id="SSF57903">
    <property type="entry name" value="FYVE/PHD zinc finger"/>
    <property type="match status" value="2"/>
</dbReference>
<feature type="domain" description="JmjN" evidence="23">
    <location>
        <begin position="13"/>
        <end position="54"/>
    </location>
</feature>
<evidence type="ECO:0000256" key="16">
    <source>
        <dbReference type="ARBA" id="ARBA00023242"/>
    </source>
</evidence>
<proteinExistence type="inferred from homology"/>
<dbReference type="PANTHER" id="PTHR10694:SF43">
    <property type="entry name" value="LYSINE-SPECIFIC DEMETHYLASE 5C"/>
    <property type="match status" value="1"/>
</dbReference>
<evidence type="ECO:0000259" key="24">
    <source>
        <dbReference type="PROSITE" id="PS51184"/>
    </source>
</evidence>
<evidence type="ECO:0000256" key="6">
    <source>
        <dbReference type="ARBA" id="ARBA00022553"/>
    </source>
</evidence>
<dbReference type="FunFam" id="3.30.40.10:FF:000072">
    <property type="entry name" value="lysine-specific demethylase 5C isoform X2"/>
    <property type="match status" value="1"/>
</dbReference>
<dbReference type="InterPro" id="IPR011011">
    <property type="entry name" value="Znf_FYVE_PHD"/>
</dbReference>
<evidence type="ECO:0000256" key="4">
    <source>
        <dbReference type="ARBA" id="ARBA00012902"/>
    </source>
</evidence>
<evidence type="ECO:0000256" key="20">
    <source>
        <dbReference type="SAM" id="MobiDB-lite"/>
    </source>
</evidence>
<evidence type="ECO:0000313" key="25">
    <source>
        <dbReference type="Ensembl" id="ENSSRHP00000024052.1"/>
    </source>
</evidence>
<keyword evidence="9 18" id="KW-0863">Zinc-finger</keyword>
<evidence type="ECO:0000256" key="5">
    <source>
        <dbReference type="ARBA" id="ARBA00022499"/>
    </source>
</evidence>
<evidence type="ECO:0000259" key="22">
    <source>
        <dbReference type="PROSITE" id="PS51011"/>
    </source>
</evidence>
<dbReference type="InterPro" id="IPR013083">
    <property type="entry name" value="Znf_RING/FYVE/PHD"/>
</dbReference>
<dbReference type="GO" id="GO:0034647">
    <property type="term" value="F:histone H3K4me/H3K4me2/H3K4me3 demethylase activity"/>
    <property type="evidence" value="ECO:0007669"/>
    <property type="project" value="UniProtKB-EC"/>
</dbReference>
<dbReference type="PROSITE" id="PS50016">
    <property type="entry name" value="ZF_PHD_2"/>
    <property type="match status" value="1"/>
</dbReference>
<evidence type="ECO:0000256" key="19">
    <source>
        <dbReference type="SAM" id="Coils"/>
    </source>
</evidence>
<keyword evidence="26" id="KW-1185">Reference proteome</keyword>
<dbReference type="SMART" id="SM00249">
    <property type="entry name" value="PHD"/>
    <property type="match status" value="2"/>
</dbReference>
<dbReference type="Pfam" id="PF21323">
    <property type="entry name" value="KDM5_C-hel"/>
    <property type="match status" value="1"/>
</dbReference>
<feature type="compositionally biased region" description="Basic and acidic residues" evidence="20">
    <location>
        <begin position="251"/>
        <end position="260"/>
    </location>
</feature>
<name>A0A673HB27_9TELE</name>
<dbReference type="GO" id="GO:0008270">
    <property type="term" value="F:zinc ion binding"/>
    <property type="evidence" value="ECO:0007669"/>
    <property type="project" value="UniProtKB-KW"/>
</dbReference>
<evidence type="ECO:0000256" key="7">
    <source>
        <dbReference type="ARBA" id="ARBA00022723"/>
    </source>
</evidence>
<keyword evidence="14" id="KW-0560">Oxidoreductase</keyword>
<feature type="domain" description="JmjC" evidence="24">
    <location>
        <begin position="452"/>
        <end position="618"/>
    </location>
</feature>
<dbReference type="Gene3D" id="2.60.120.650">
    <property type="entry name" value="Cupin"/>
    <property type="match status" value="1"/>
</dbReference>
<dbReference type="SMART" id="SM01014">
    <property type="entry name" value="ARID"/>
    <property type="match status" value="1"/>
</dbReference>
<dbReference type="PROSITE" id="PS51011">
    <property type="entry name" value="ARID"/>
    <property type="match status" value="1"/>
</dbReference>
<dbReference type="Pfam" id="PF08429">
    <property type="entry name" value="PLU-1"/>
    <property type="match status" value="1"/>
</dbReference>
<dbReference type="CDD" id="cd16875">
    <property type="entry name" value="ARID_KDM5C_5D"/>
    <property type="match status" value="1"/>
</dbReference>
<feature type="domain" description="ARID" evidence="22">
    <location>
        <begin position="78"/>
        <end position="168"/>
    </location>
</feature>
<dbReference type="SMART" id="SM00558">
    <property type="entry name" value="JmjC"/>
    <property type="match status" value="1"/>
</dbReference>
<keyword evidence="16" id="KW-0539">Nucleus</keyword>
<feature type="region of interest" description="Disordered" evidence="20">
    <location>
        <begin position="174"/>
        <end position="290"/>
    </location>
</feature>
<dbReference type="GO" id="GO:0006355">
    <property type="term" value="P:regulation of DNA-templated transcription"/>
    <property type="evidence" value="ECO:0007669"/>
    <property type="project" value="TreeGrafter"/>
</dbReference>
<dbReference type="SMART" id="SM00501">
    <property type="entry name" value="BRIGHT"/>
    <property type="match status" value="1"/>
</dbReference>
<reference evidence="25" key="2">
    <citation type="submission" date="2025-09" db="UniProtKB">
        <authorList>
            <consortium name="Ensembl"/>
        </authorList>
    </citation>
    <scope>IDENTIFICATION</scope>
</reference>
<keyword evidence="13" id="KW-0223">Dioxygenase</keyword>
<organism evidence="25 26">
    <name type="scientific">Sinocyclocheilus rhinocerous</name>
    <dbReference type="NCBI Taxonomy" id="307959"/>
    <lineage>
        <taxon>Eukaryota</taxon>
        <taxon>Metazoa</taxon>
        <taxon>Chordata</taxon>
        <taxon>Craniata</taxon>
        <taxon>Vertebrata</taxon>
        <taxon>Euteleostomi</taxon>
        <taxon>Actinopterygii</taxon>
        <taxon>Neopterygii</taxon>
        <taxon>Teleostei</taxon>
        <taxon>Ostariophysi</taxon>
        <taxon>Cypriniformes</taxon>
        <taxon>Cyprinidae</taxon>
        <taxon>Cyprininae</taxon>
        <taxon>Sinocyclocheilus</taxon>
    </lineage>
</organism>
<dbReference type="SMART" id="SM00545">
    <property type="entry name" value="JmjN"/>
    <property type="match status" value="1"/>
</dbReference>
<evidence type="ECO:0000256" key="3">
    <source>
        <dbReference type="ARBA" id="ARBA00006801"/>
    </source>
</evidence>
<dbReference type="Pfam" id="PF01388">
    <property type="entry name" value="ARID"/>
    <property type="match status" value="1"/>
</dbReference>
<comment type="subcellular location">
    <subcellularLocation>
        <location evidence="2">Nucleus</location>
    </subcellularLocation>
</comment>
<keyword evidence="6" id="KW-0597">Phosphoprotein</keyword>
<protein>
    <recommendedName>
        <fullName evidence="4">[histone H3]-trimethyl-L-lysine(4) demethylase</fullName>
        <ecNumber evidence="4">1.14.11.67</ecNumber>
    </recommendedName>
</protein>
<comment type="catalytic activity">
    <reaction evidence="17">
        <text>N(6),N(6),N(6)-trimethyl-L-lysyl(4)-[histone H3] + 3 2-oxoglutarate + 3 O2 = L-lysyl(4)-[histone H3] + 3 formaldehyde + 3 succinate + 3 CO2</text>
        <dbReference type="Rhea" id="RHEA:60208"/>
        <dbReference type="Rhea" id="RHEA-COMP:15537"/>
        <dbReference type="Rhea" id="RHEA-COMP:15547"/>
        <dbReference type="ChEBI" id="CHEBI:15379"/>
        <dbReference type="ChEBI" id="CHEBI:16526"/>
        <dbReference type="ChEBI" id="CHEBI:16810"/>
        <dbReference type="ChEBI" id="CHEBI:16842"/>
        <dbReference type="ChEBI" id="CHEBI:29969"/>
        <dbReference type="ChEBI" id="CHEBI:30031"/>
        <dbReference type="ChEBI" id="CHEBI:61961"/>
        <dbReference type="EC" id="1.14.11.67"/>
    </reaction>
</comment>
<dbReference type="InterPro" id="IPR048615">
    <property type="entry name" value="KDM5_C-hel"/>
</dbReference>
<dbReference type="FunFam" id="2.60.120.650:FF:000001">
    <property type="entry name" value="Putative lysine-specific demethylase 5b"/>
    <property type="match status" value="1"/>
</dbReference>
<keyword evidence="5" id="KW-1017">Isopeptide bond</keyword>
<keyword evidence="15" id="KW-0408">Iron</keyword>
<sequence length="1376" mass="156514">MDGGEEFVPPPECPVFEPSWEEFADPLGYIAKIRPIAEKSGICKIRPPPDWQPPFVVEVDNFRFTPRIQRLNELEAETRVKLNYLDRIAKFWEIQGSSLKIPNIERRILDLFSLAKIVTEEGGFEAVCKERHWARVAQKLGYPPGKNIGSLLRSHYERIVYPFELFQSGASLPPCKPRPYDSDEVDREYKPHSIPLRQSVPPSKMSSYGRRANRLKPEPEPTEEDIEKNPELKKLQIYGAGPKMMGLGLVPRDKTRKKDVPPPPPNLIVKEDDDDKNHTDDPNDSSDEPCTKMTMRLRRNLNNPQFVDSFVCRMCGRGDEDEKLLLCDGCDDNYHTFCLIPPLTDPPKGNWRCPKCVAECKKPAEAFGFEQATREYTLQSFGEMADTFKADYFNMPVHMVPTELVEKEFWRLVSSIEEDVTVEYGADIHSKEFGSGFPVDNGKRHLSDEEEEYAHSGWNLNVMPVLEQSVLCHINADISGMKVPWLYVGMVFSAFCWHIEDHWSYSINYLHWGEPKTWYGVPSSAAEKLEEVMKKLTPELFEFQPDLLHQLVTIMNPNILMSHGVPVVRTNQCAGEFVITFPRAYHSGFNQGYNFAEAVNFCTADWLPTGRSCIEHYRRLRRYCVFSHEELTCKMAACPEKLDLNLAAATHREMFIIVQEERKLRKSLLERGIKEAEREAFELLPDDERQCDKCKTTCFLSALACSNCQESLVCLYHAQDLCSCPSEKLYLRYRYTLDELLAMLHRLKVRAESFDSWANRVKEALEQEEGNKIDIKDLEVLKEEAADKKFPNNELLQRLNTVLADIQKCESSSTELLSNSQSRRMSLEELRTLVDTMQNLPCVIKPLEEVSTTVASFPGGIIQALLEEGASLPVIAPACELLSGLQEQGRWLGEVRRTLGPEGSEVTLAVLRNLMESGCNVPQSISVETAMAELQELLTIAERWEEKAQICLEDRQKHHLSTLEAIVNEAQLIPVQLPNILSLQACLSRAHAWVTDLEEIQNGEHYPCLDDLEGLVAIGRDLPVKMEELKQLELQVATAHSWREKASKTFLKKNSQHSLLEVLCPCVEKSKKMEENSLGTEADSDVNVLGLTAQDLRDPGAIVMAFKEGERLEKEALLRLQQNGGSAPSLTSSQSVCVCSGQPCPLLHRCHLCKDWFHGGCVPFPSLLGSSDTNLTKPLCWWDWNTRFLCPRCQRSRRPRLETILALLVALQKLPVRLPEGEALQCLTERAINWQGRAKQALDSPEVQRVLERLQQEEQEMNSIKEEEPEEKNKWNGDTVIVLSDSEETEDGSLLSLVPCLKGPVIELTTSTRAQLEELQLEGDLLEVTLDQTHTIYRILQAASQPHQDALHTLIQVRRLCSDHHIYTVKTIFYTS</sequence>
<gene>
    <name evidence="25" type="primary">LOC107747206</name>
</gene>
<feature type="domain" description="PHD-type" evidence="21">
    <location>
        <begin position="309"/>
        <end position="359"/>
    </location>
</feature>
<dbReference type="InterPro" id="IPR003349">
    <property type="entry name" value="JmjN"/>
</dbReference>
<evidence type="ECO:0000256" key="14">
    <source>
        <dbReference type="ARBA" id="ARBA00023002"/>
    </source>
</evidence>
<dbReference type="PROSITE" id="PS01359">
    <property type="entry name" value="ZF_PHD_1"/>
    <property type="match status" value="1"/>
</dbReference>
<evidence type="ECO:0000256" key="2">
    <source>
        <dbReference type="ARBA" id="ARBA00004123"/>
    </source>
</evidence>
<evidence type="ECO:0000256" key="15">
    <source>
        <dbReference type="ARBA" id="ARBA00023004"/>
    </source>
</evidence>
<accession>A0A673HB27</accession>
<dbReference type="GO" id="GO:0003677">
    <property type="term" value="F:DNA binding"/>
    <property type="evidence" value="ECO:0007669"/>
    <property type="project" value="InterPro"/>
</dbReference>
<keyword evidence="8" id="KW-0677">Repeat</keyword>
<evidence type="ECO:0000259" key="21">
    <source>
        <dbReference type="PROSITE" id="PS50016"/>
    </source>
</evidence>
<dbReference type="Pfam" id="PF02375">
    <property type="entry name" value="JmjN"/>
    <property type="match status" value="1"/>
</dbReference>
<evidence type="ECO:0000256" key="11">
    <source>
        <dbReference type="ARBA" id="ARBA00022843"/>
    </source>
</evidence>
<dbReference type="Gene3D" id="1.10.150.60">
    <property type="entry name" value="ARID DNA-binding domain"/>
    <property type="match status" value="1"/>
</dbReference>
<keyword evidence="12" id="KW-0156">Chromatin regulator</keyword>
<keyword evidence="19" id="KW-0175">Coiled coil</keyword>
<reference evidence="25" key="1">
    <citation type="submission" date="2025-08" db="UniProtKB">
        <authorList>
            <consortium name="Ensembl"/>
        </authorList>
    </citation>
    <scope>IDENTIFICATION</scope>
</reference>
<dbReference type="Ensembl" id="ENSSRHT00000024777.1">
    <property type="protein sequence ID" value="ENSSRHP00000024052.1"/>
    <property type="gene ID" value="ENSSRHG00000007965.1"/>
</dbReference>
<dbReference type="CDD" id="cd15604">
    <property type="entry name" value="PHD1_KDM5C_5D"/>
    <property type="match status" value="1"/>
</dbReference>
<evidence type="ECO:0000256" key="1">
    <source>
        <dbReference type="ARBA" id="ARBA00001954"/>
    </source>
</evidence>
<dbReference type="InterPro" id="IPR001606">
    <property type="entry name" value="ARID_dom"/>
</dbReference>
<dbReference type="InterPro" id="IPR004198">
    <property type="entry name" value="Znf_C5HC2"/>
</dbReference>
<dbReference type="Pfam" id="PF02928">
    <property type="entry name" value="zf-C5HC2"/>
    <property type="match status" value="1"/>
</dbReference>
<comment type="cofactor">
    <cofactor evidence="1">
        <name>Fe(2+)</name>
        <dbReference type="ChEBI" id="CHEBI:29033"/>
    </cofactor>
</comment>
<dbReference type="FunFam" id="1.10.150.60:FF:000001">
    <property type="entry name" value="Putative lysine-specific demethylase 5b"/>
    <property type="match status" value="1"/>
</dbReference>
<feature type="coiled-coil region" evidence="19">
    <location>
        <begin position="1247"/>
        <end position="1274"/>
    </location>
</feature>
<comment type="similarity">
    <text evidence="3">Belongs to the JARID1 histone demethylase family.</text>
</comment>
<evidence type="ECO:0000256" key="12">
    <source>
        <dbReference type="ARBA" id="ARBA00022853"/>
    </source>
</evidence>
<evidence type="ECO:0000259" key="23">
    <source>
        <dbReference type="PROSITE" id="PS51183"/>
    </source>
</evidence>
<dbReference type="InterPro" id="IPR019787">
    <property type="entry name" value="Znf_PHD-finger"/>
</dbReference>
<dbReference type="SUPFAM" id="SSF51197">
    <property type="entry name" value="Clavaminate synthase-like"/>
    <property type="match status" value="1"/>
</dbReference>
<dbReference type="PANTHER" id="PTHR10694">
    <property type="entry name" value="LYSINE-SPECIFIC DEMETHYLASE"/>
    <property type="match status" value="1"/>
</dbReference>
<dbReference type="InterPro" id="IPR003347">
    <property type="entry name" value="JmjC_dom"/>
</dbReference>
<evidence type="ECO:0000256" key="17">
    <source>
        <dbReference type="ARBA" id="ARBA00048734"/>
    </source>
</evidence>
<dbReference type="GO" id="GO:0000785">
    <property type="term" value="C:chromatin"/>
    <property type="evidence" value="ECO:0007669"/>
    <property type="project" value="TreeGrafter"/>
</dbReference>
<evidence type="ECO:0000256" key="9">
    <source>
        <dbReference type="ARBA" id="ARBA00022771"/>
    </source>
</evidence>
<dbReference type="InterPro" id="IPR013637">
    <property type="entry name" value="Lys_sp_deMease-like_dom"/>
</dbReference>
<dbReference type="CDD" id="cd15608">
    <property type="entry name" value="PHD2_KDM5C_5D"/>
    <property type="match status" value="1"/>
</dbReference>
<dbReference type="PROSITE" id="PS51183">
    <property type="entry name" value="JMJN"/>
    <property type="match status" value="1"/>
</dbReference>
<dbReference type="InterPro" id="IPR036431">
    <property type="entry name" value="ARID_dom_sf"/>
</dbReference>
<evidence type="ECO:0000256" key="13">
    <source>
        <dbReference type="ARBA" id="ARBA00022964"/>
    </source>
</evidence>
<evidence type="ECO:0000256" key="8">
    <source>
        <dbReference type="ARBA" id="ARBA00022737"/>
    </source>
</evidence>
<dbReference type="Proteomes" id="UP000472270">
    <property type="component" value="Unassembled WGS sequence"/>
</dbReference>
<keyword evidence="10" id="KW-0862">Zinc</keyword>
<dbReference type="SUPFAM" id="SSF46774">
    <property type="entry name" value="ARID-like"/>
    <property type="match status" value="1"/>
</dbReference>
<dbReference type="InterPro" id="IPR001965">
    <property type="entry name" value="Znf_PHD"/>
</dbReference>
<evidence type="ECO:0000256" key="18">
    <source>
        <dbReference type="PROSITE-ProRule" id="PRU00146"/>
    </source>
</evidence>
<evidence type="ECO:0000256" key="10">
    <source>
        <dbReference type="ARBA" id="ARBA00022833"/>
    </source>
</evidence>
<keyword evidence="7" id="KW-0479">Metal-binding</keyword>